<dbReference type="AlphaFoldDB" id="A0A1I7XQJ6"/>
<proteinExistence type="predicted"/>
<name>A0A1I7XQJ6_HETBA</name>
<dbReference type="WBParaSite" id="Hba_20011">
    <property type="protein sequence ID" value="Hba_20011"/>
    <property type="gene ID" value="Hba_20011"/>
</dbReference>
<evidence type="ECO:0000313" key="2">
    <source>
        <dbReference type="WBParaSite" id="Hba_20011"/>
    </source>
</evidence>
<protein>
    <submittedName>
        <fullName evidence="2">Piwi domain-containing protein</fullName>
    </submittedName>
</protein>
<sequence>MIDAFTKYPVIEPLPDQKARTTLAAPVDRLSAATQNSSFYVTYGRQPNSPFTNKVKVPMRIYQDEDDYITQLTENLKTAWNFNTTTISNAQARQKKHYDVRNHARASDFKIGNKTVIR</sequence>
<reference evidence="2" key="1">
    <citation type="submission" date="2016-11" db="UniProtKB">
        <authorList>
            <consortium name="WormBaseParasite"/>
        </authorList>
    </citation>
    <scope>IDENTIFICATION</scope>
</reference>
<keyword evidence="1" id="KW-1185">Reference proteome</keyword>
<organism evidence="1 2">
    <name type="scientific">Heterorhabditis bacteriophora</name>
    <name type="common">Entomopathogenic nematode worm</name>
    <dbReference type="NCBI Taxonomy" id="37862"/>
    <lineage>
        <taxon>Eukaryota</taxon>
        <taxon>Metazoa</taxon>
        <taxon>Ecdysozoa</taxon>
        <taxon>Nematoda</taxon>
        <taxon>Chromadorea</taxon>
        <taxon>Rhabditida</taxon>
        <taxon>Rhabditina</taxon>
        <taxon>Rhabditomorpha</taxon>
        <taxon>Strongyloidea</taxon>
        <taxon>Heterorhabditidae</taxon>
        <taxon>Heterorhabditis</taxon>
    </lineage>
</organism>
<accession>A0A1I7XQJ6</accession>
<dbReference type="Proteomes" id="UP000095283">
    <property type="component" value="Unplaced"/>
</dbReference>
<evidence type="ECO:0000313" key="1">
    <source>
        <dbReference type="Proteomes" id="UP000095283"/>
    </source>
</evidence>